<proteinExistence type="predicted"/>
<dbReference type="GO" id="GO:0008360">
    <property type="term" value="P:regulation of cell shape"/>
    <property type="evidence" value="ECO:0007669"/>
    <property type="project" value="UniProtKB-KW"/>
</dbReference>
<dbReference type="InterPro" id="IPR001182">
    <property type="entry name" value="FtsW/RodA"/>
</dbReference>
<evidence type="ECO:0000256" key="3">
    <source>
        <dbReference type="ARBA" id="ARBA00022960"/>
    </source>
</evidence>
<accession>A0A3M2WLQ8</accession>
<evidence type="ECO:0000256" key="5">
    <source>
        <dbReference type="ARBA" id="ARBA00023136"/>
    </source>
</evidence>
<keyword evidence="5 6" id="KW-0472">Membrane</keyword>
<dbReference type="Proteomes" id="UP000282378">
    <property type="component" value="Unassembled WGS sequence"/>
</dbReference>
<comment type="subcellular location">
    <subcellularLocation>
        <location evidence="1">Membrane</location>
        <topology evidence="1">Multi-pass membrane protein</topology>
    </subcellularLocation>
</comment>
<reference evidence="7 8" key="1">
    <citation type="submission" date="2018-08" db="EMBL/GenBank/DDBJ databases">
        <title>Recombination of ecologically and evolutionarily significant loci maintains genetic cohesion in the Pseudomonas syringae species complex.</title>
        <authorList>
            <person name="Dillon M."/>
            <person name="Thakur S."/>
            <person name="Almeida R.N.D."/>
            <person name="Weir B.S."/>
            <person name="Guttman D.S."/>
        </authorList>
    </citation>
    <scope>NUCLEOTIDE SEQUENCE [LARGE SCALE GENOMIC DNA]</scope>
    <source>
        <strain evidence="7 8">88_10</strain>
    </source>
</reference>
<evidence type="ECO:0000313" key="8">
    <source>
        <dbReference type="Proteomes" id="UP000282378"/>
    </source>
</evidence>
<comment type="caution">
    <text evidence="7">The sequence shown here is derived from an EMBL/GenBank/DDBJ whole genome shotgun (WGS) entry which is preliminary data.</text>
</comment>
<sequence length="57" mass="6148">MGTQSHLDFLPESHTDFIIAVLGEEFGLVGICALLIIYMLLIGRGLVITAQAQTLFG</sequence>
<dbReference type="GO" id="GO:0015648">
    <property type="term" value="F:lipid-linked peptidoglycan transporter activity"/>
    <property type="evidence" value="ECO:0007669"/>
    <property type="project" value="TreeGrafter"/>
</dbReference>
<dbReference type="Pfam" id="PF01098">
    <property type="entry name" value="FTSW_RODA_SPOVE"/>
    <property type="match status" value="1"/>
</dbReference>
<keyword evidence="4 6" id="KW-1133">Transmembrane helix</keyword>
<dbReference type="GO" id="GO:0051301">
    <property type="term" value="P:cell division"/>
    <property type="evidence" value="ECO:0007669"/>
    <property type="project" value="InterPro"/>
</dbReference>
<evidence type="ECO:0000256" key="2">
    <source>
        <dbReference type="ARBA" id="ARBA00022692"/>
    </source>
</evidence>
<evidence type="ECO:0000256" key="4">
    <source>
        <dbReference type="ARBA" id="ARBA00022989"/>
    </source>
</evidence>
<name>A0A3M2WLQ8_PSEYM</name>
<evidence type="ECO:0000313" key="7">
    <source>
        <dbReference type="EMBL" id="RML52452.1"/>
    </source>
</evidence>
<dbReference type="AlphaFoldDB" id="A0A3M2WLQ8"/>
<feature type="non-terminal residue" evidence="7">
    <location>
        <position position="57"/>
    </location>
</feature>
<evidence type="ECO:0000256" key="1">
    <source>
        <dbReference type="ARBA" id="ARBA00004141"/>
    </source>
</evidence>
<evidence type="ECO:0000256" key="6">
    <source>
        <dbReference type="SAM" id="Phobius"/>
    </source>
</evidence>
<dbReference type="PANTHER" id="PTHR30474">
    <property type="entry name" value="CELL CYCLE PROTEIN"/>
    <property type="match status" value="1"/>
</dbReference>
<dbReference type="GO" id="GO:0005886">
    <property type="term" value="C:plasma membrane"/>
    <property type="evidence" value="ECO:0007669"/>
    <property type="project" value="TreeGrafter"/>
</dbReference>
<keyword evidence="3" id="KW-0133">Cell shape</keyword>
<protein>
    <submittedName>
        <fullName evidence="7">Rod shape-determining protein RodA</fullName>
    </submittedName>
</protein>
<dbReference type="GO" id="GO:0032153">
    <property type="term" value="C:cell division site"/>
    <property type="evidence" value="ECO:0007669"/>
    <property type="project" value="TreeGrafter"/>
</dbReference>
<feature type="transmembrane region" description="Helical" evidence="6">
    <location>
        <begin position="17"/>
        <end position="41"/>
    </location>
</feature>
<gene>
    <name evidence="7" type="ORF">APX70_07271</name>
</gene>
<dbReference type="PANTHER" id="PTHR30474:SF1">
    <property type="entry name" value="PEPTIDOGLYCAN GLYCOSYLTRANSFERASE MRDB"/>
    <property type="match status" value="1"/>
</dbReference>
<keyword evidence="2 6" id="KW-0812">Transmembrane</keyword>
<organism evidence="7 8">
    <name type="scientific">Pseudomonas syringae pv. maculicola</name>
    <dbReference type="NCBI Taxonomy" id="59511"/>
    <lineage>
        <taxon>Bacteria</taxon>
        <taxon>Pseudomonadati</taxon>
        <taxon>Pseudomonadota</taxon>
        <taxon>Gammaproteobacteria</taxon>
        <taxon>Pseudomonadales</taxon>
        <taxon>Pseudomonadaceae</taxon>
        <taxon>Pseudomonas</taxon>
    </lineage>
</organism>
<dbReference type="EMBL" id="RBNL01003374">
    <property type="protein sequence ID" value="RML52452.1"/>
    <property type="molecule type" value="Genomic_DNA"/>
</dbReference>